<reference evidence="2" key="2">
    <citation type="submission" date="2018-05" db="EMBL/GenBank/DDBJ databases">
        <title>OmerRS3 (Oryza meridionalis Reference Sequence Version 3).</title>
        <authorList>
            <person name="Zhang J."/>
            <person name="Kudrna D."/>
            <person name="Lee S."/>
            <person name="Talag J."/>
            <person name="Welchert J."/>
            <person name="Wing R.A."/>
        </authorList>
    </citation>
    <scope>NUCLEOTIDE SEQUENCE [LARGE SCALE GENOMIC DNA]</scope>
    <source>
        <strain evidence="2">cv. OR44</strain>
    </source>
</reference>
<keyword evidence="3" id="KW-1185">Reference proteome</keyword>
<evidence type="ECO:0000256" key="1">
    <source>
        <dbReference type="SAM" id="MobiDB-lite"/>
    </source>
</evidence>
<dbReference type="PANTHER" id="PTHR36478">
    <property type="entry name" value="OS04G0614237 PROTEIN-RELATED"/>
    <property type="match status" value="1"/>
</dbReference>
<evidence type="ECO:0000313" key="3">
    <source>
        <dbReference type="Proteomes" id="UP000008021"/>
    </source>
</evidence>
<dbReference type="Gramene" id="OMERI02G03420.1">
    <property type="protein sequence ID" value="OMERI02G03420.1"/>
    <property type="gene ID" value="OMERI02G03420"/>
</dbReference>
<proteinExistence type="predicted"/>
<organism evidence="2">
    <name type="scientific">Oryza meridionalis</name>
    <dbReference type="NCBI Taxonomy" id="40149"/>
    <lineage>
        <taxon>Eukaryota</taxon>
        <taxon>Viridiplantae</taxon>
        <taxon>Streptophyta</taxon>
        <taxon>Embryophyta</taxon>
        <taxon>Tracheophyta</taxon>
        <taxon>Spermatophyta</taxon>
        <taxon>Magnoliopsida</taxon>
        <taxon>Liliopsida</taxon>
        <taxon>Poales</taxon>
        <taxon>Poaceae</taxon>
        <taxon>BOP clade</taxon>
        <taxon>Oryzoideae</taxon>
        <taxon>Oryzeae</taxon>
        <taxon>Oryzinae</taxon>
        <taxon>Oryza</taxon>
    </lineage>
</organism>
<reference evidence="2" key="1">
    <citation type="submission" date="2015-04" db="UniProtKB">
        <authorList>
            <consortium name="EnsemblPlants"/>
        </authorList>
    </citation>
    <scope>IDENTIFICATION</scope>
</reference>
<sequence length="292" mass="31059">MTTICACGDGETTAMATATAWRSMAASASSVAGVPSPTSPSKDTPTPTQPAFSGIRFLPHHPHPMSVNAKVPLPVRPNVRRLHQDLAAGKTDADTQSLVNKHKYYHGLEHLIHGEVKLRSIVLSILHCDTLGISAAEAVSVLACGTPELKRHVIGHERSLMMPHNVLPIGFRMLSPSDSSVDESLAFGTRWECYPEAVGYPLEWPSVKSDAGDKSDTPGDLLSLALFGTRTPAMNLVVSSLTNADTGKHQQQAPTSAENGHNLEKAETTLGVFSKGNQRTGVLDVSTSEAKA</sequence>
<dbReference type="PANTHER" id="PTHR36478:SF10">
    <property type="entry name" value="ELYS-LIKE DOMAIN-CONTAINING PROTEIN"/>
    <property type="match status" value="1"/>
</dbReference>
<dbReference type="HOGENOM" id="CLU_954371_0_0_1"/>
<accession>A0A0E0CF41</accession>
<protein>
    <submittedName>
        <fullName evidence="2">Uncharacterized protein</fullName>
    </submittedName>
</protein>
<dbReference type="Proteomes" id="UP000008021">
    <property type="component" value="Chromosome 2"/>
</dbReference>
<feature type="compositionally biased region" description="Low complexity" evidence="1">
    <location>
        <begin position="30"/>
        <end position="50"/>
    </location>
</feature>
<feature type="region of interest" description="Disordered" evidence="1">
    <location>
        <begin position="30"/>
        <end position="53"/>
    </location>
</feature>
<evidence type="ECO:0000313" key="2">
    <source>
        <dbReference type="EnsemblPlants" id="OMERI02G03420.1"/>
    </source>
</evidence>
<dbReference type="AlphaFoldDB" id="A0A0E0CF41"/>
<name>A0A0E0CF41_9ORYZ</name>
<dbReference type="EnsemblPlants" id="OMERI02G03420.1">
    <property type="protein sequence ID" value="OMERI02G03420.1"/>
    <property type="gene ID" value="OMERI02G03420"/>
</dbReference>